<dbReference type="OrthoDB" id="799583at2"/>
<reference evidence="2" key="1">
    <citation type="submission" date="2017-01" db="EMBL/GenBank/DDBJ databases">
        <authorList>
            <person name="Varghese N."/>
            <person name="Submissions S."/>
        </authorList>
    </citation>
    <scope>NUCLEOTIDE SEQUENCE [LARGE SCALE GENOMIC DNA]</scope>
    <source>
        <strain evidence="2">DSM 46698</strain>
    </source>
</reference>
<protein>
    <submittedName>
        <fullName evidence="1">Uncharacterized protein</fullName>
    </submittedName>
</protein>
<organism evidence="1 2">
    <name type="scientific">Belliella pelovolcani</name>
    <dbReference type="NCBI Taxonomy" id="529505"/>
    <lineage>
        <taxon>Bacteria</taxon>
        <taxon>Pseudomonadati</taxon>
        <taxon>Bacteroidota</taxon>
        <taxon>Cytophagia</taxon>
        <taxon>Cytophagales</taxon>
        <taxon>Cyclobacteriaceae</taxon>
        <taxon>Belliella</taxon>
    </lineage>
</organism>
<name>A0A1N7M851_9BACT</name>
<sequence>MLTKTQVKKQLENLPEEFTLDDLVGQLIIIQKIEAGIDDSKNENVISENDLDKEIEKWF</sequence>
<evidence type="ECO:0000313" key="1">
    <source>
        <dbReference type="EMBL" id="SIS82151.1"/>
    </source>
</evidence>
<dbReference type="RefSeq" id="WP_076500278.1">
    <property type="nucleotide sequence ID" value="NZ_FTOP01000005.1"/>
</dbReference>
<dbReference type="AlphaFoldDB" id="A0A1N7M851"/>
<gene>
    <name evidence="1" type="ORF">SAMN05421761_105175</name>
</gene>
<dbReference type="Proteomes" id="UP000186026">
    <property type="component" value="Unassembled WGS sequence"/>
</dbReference>
<proteinExistence type="predicted"/>
<dbReference type="EMBL" id="FTOP01000005">
    <property type="protein sequence ID" value="SIS82151.1"/>
    <property type="molecule type" value="Genomic_DNA"/>
</dbReference>
<evidence type="ECO:0000313" key="2">
    <source>
        <dbReference type="Proteomes" id="UP000186026"/>
    </source>
</evidence>
<keyword evidence="2" id="KW-1185">Reference proteome</keyword>
<accession>A0A1N7M851</accession>